<accession>A0A6I9R769</accession>
<sequence>MICLSSFMLSTIPLPRILTNNTTKIFHQFPCKNFSTPYVSLPTSKFRYAMSSPWSATVALQGDVEESGQQPKPKWSDIGPDITEAQKQAISQLPLKMTKRCKALMRRIICFSSQDENLSFLLAAWVKVMKPRRADWLSVLKEMKRMENPLFMEVMEYALLDDSFEANVRDYTKLIDAYAKHKLLQNAENAFQAMKNRGFPCDQVTLTVLVDMYSKTGDLDRAKEAFEDIKLLGLPLDKRAYGSMIMAYIRSGMLEHAESLLKEMEAQEIFAGREVHKALLRAYSITGNADGAERVFETIQFARIVPDSKLCALLVNAYCVAGQSEKARSVLENMRSAGLKPSDKCVALMLGAYERENSLDRALAFLIEMEGDGVVLGPEASQVMAGWFHKLGVVDEVEQVLREFSEREGKQKLHSL</sequence>
<organism evidence="4 5">
    <name type="scientific">Elaeis guineensis var. tenera</name>
    <name type="common">Oil palm</name>
    <dbReference type="NCBI Taxonomy" id="51953"/>
    <lineage>
        <taxon>Eukaryota</taxon>
        <taxon>Viridiplantae</taxon>
        <taxon>Streptophyta</taxon>
        <taxon>Embryophyta</taxon>
        <taxon>Tracheophyta</taxon>
        <taxon>Spermatophyta</taxon>
        <taxon>Magnoliopsida</taxon>
        <taxon>Liliopsida</taxon>
        <taxon>Arecaceae</taxon>
        <taxon>Arecoideae</taxon>
        <taxon>Cocoseae</taxon>
        <taxon>Elaeidinae</taxon>
        <taxon>Elaeis</taxon>
    </lineage>
</organism>
<dbReference type="Proteomes" id="UP000504607">
    <property type="component" value="Chromosome 5"/>
</dbReference>
<dbReference type="RefSeq" id="XP_010921863.1">
    <property type="nucleotide sequence ID" value="XM_010923561.3"/>
</dbReference>
<evidence type="ECO:0000259" key="3">
    <source>
        <dbReference type="Pfam" id="PF17177"/>
    </source>
</evidence>
<dbReference type="PANTHER" id="PTHR46862:SF3">
    <property type="entry name" value="OS07G0661900 PROTEIN"/>
    <property type="match status" value="1"/>
</dbReference>
<feature type="repeat" description="PPR" evidence="2">
    <location>
        <begin position="237"/>
        <end position="271"/>
    </location>
</feature>
<dbReference type="AlphaFoldDB" id="A0A6I9R769"/>
<dbReference type="SUPFAM" id="SSF48452">
    <property type="entry name" value="TPR-like"/>
    <property type="match status" value="1"/>
</dbReference>
<dbReference type="Gene3D" id="1.25.40.10">
    <property type="entry name" value="Tetratricopeptide repeat domain"/>
    <property type="match status" value="2"/>
</dbReference>
<keyword evidence="1" id="KW-0677">Repeat</keyword>
<dbReference type="PROSITE" id="PS51375">
    <property type="entry name" value="PPR"/>
    <property type="match status" value="4"/>
</dbReference>
<dbReference type="InterPro" id="IPR011990">
    <property type="entry name" value="TPR-like_helical_dom_sf"/>
</dbReference>
<dbReference type="InterPro" id="IPR033443">
    <property type="entry name" value="PROP1-like_PPR_dom"/>
</dbReference>
<feature type="domain" description="PROP1-like PPR" evidence="3">
    <location>
        <begin position="262"/>
        <end position="389"/>
    </location>
</feature>
<dbReference type="InterPro" id="IPR002885">
    <property type="entry name" value="PPR_rpt"/>
</dbReference>
<protein>
    <submittedName>
        <fullName evidence="5">Pentatricopeptide repeat-containing protein At1g01970</fullName>
    </submittedName>
</protein>
<dbReference type="KEGG" id="egu:105045324"/>
<dbReference type="InParanoid" id="A0A6I9R769"/>
<dbReference type="GeneID" id="105045324"/>
<proteinExistence type="predicted"/>
<evidence type="ECO:0000256" key="1">
    <source>
        <dbReference type="ARBA" id="ARBA00022737"/>
    </source>
</evidence>
<evidence type="ECO:0000256" key="2">
    <source>
        <dbReference type="PROSITE-ProRule" id="PRU00708"/>
    </source>
</evidence>
<evidence type="ECO:0000313" key="5">
    <source>
        <dbReference type="RefSeq" id="XP_010921863.1"/>
    </source>
</evidence>
<feature type="repeat" description="PPR" evidence="2">
    <location>
        <begin position="167"/>
        <end position="201"/>
    </location>
</feature>
<name>A0A6I9R769_ELAGV</name>
<keyword evidence="4" id="KW-1185">Reference proteome</keyword>
<feature type="repeat" description="PPR" evidence="2">
    <location>
        <begin position="307"/>
        <end position="341"/>
    </location>
</feature>
<reference evidence="5" key="1">
    <citation type="submission" date="2025-08" db="UniProtKB">
        <authorList>
            <consortium name="RefSeq"/>
        </authorList>
    </citation>
    <scope>IDENTIFICATION</scope>
</reference>
<feature type="repeat" description="PPR" evidence="2">
    <location>
        <begin position="202"/>
        <end position="236"/>
    </location>
</feature>
<evidence type="ECO:0000313" key="4">
    <source>
        <dbReference type="Proteomes" id="UP000504607"/>
    </source>
</evidence>
<dbReference type="Pfam" id="PF13041">
    <property type="entry name" value="PPR_2"/>
    <property type="match status" value="1"/>
</dbReference>
<dbReference type="Pfam" id="PF17177">
    <property type="entry name" value="PPR_long"/>
    <property type="match status" value="1"/>
</dbReference>
<gene>
    <name evidence="5" type="primary">LOC105045324</name>
</gene>
<dbReference type="NCBIfam" id="TIGR00756">
    <property type="entry name" value="PPR"/>
    <property type="match status" value="3"/>
</dbReference>
<dbReference type="OrthoDB" id="185373at2759"/>
<dbReference type="PANTHER" id="PTHR46862">
    <property type="entry name" value="OS07G0661900 PROTEIN"/>
    <property type="match status" value="1"/>
</dbReference>